<evidence type="ECO:0000259" key="2">
    <source>
        <dbReference type="Pfam" id="PF01408"/>
    </source>
</evidence>
<proteinExistence type="predicted"/>
<evidence type="ECO:0000256" key="1">
    <source>
        <dbReference type="ARBA" id="ARBA00023002"/>
    </source>
</evidence>
<dbReference type="SUPFAM" id="SSF51735">
    <property type="entry name" value="NAD(P)-binding Rossmann-fold domains"/>
    <property type="match status" value="1"/>
</dbReference>
<dbReference type="Pfam" id="PF22725">
    <property type="entry name" value="GFO_IDH_MocA_C3"/>
    <property type="match status" value="1"/>
</dbReference>
<dbReference type="Gene3D" id="3.40.50.720">
    <property type="entry name" value="NAD(P)-binding Rossmann-like Domain"/>
    <property type="match status" value="1"/>
</dbReference>
<dbReference type="InterPro" id="IPR055170">
    <property type="entry name" value="GFO_IDH_MocA-like_dom"/>
</dbReference>
<evidence type="ECO:0008006" key="5">
    <source>
        <dbReference type="Google" id="ProtNLM"/>
    </source>
</evidence>
<feature type="non-terminal residue" evidence="4">
    <location>
        <position position="1"/>
    </location>
</feature>
<keyword evidence="1" id="KW-0560">Oxidoreductase</keyword>
<evidence type="ECO:0000313" key="4">
    <source>
        <dbReference type="EMBL" id="SVC14911.1"/>
    </source>
</evidence>
<dbReference type="Pfam" id="PF01408">
    <property type="entry name" value="GFO_IDH_MocA"/>
    <property type="match status" value="1"/>
</dbReference>
<sequence>LANKAEEMLGSRPEIFTSMEVMRKKRPDIEAVDITTDSGSHHLVAEMAFDLGYNVLCEKPLSLTIRGCNRVIKAWKRSGKVLSVAEQERRDPMCRLNKSLIDSGAIGDPYSFLLGSARGGSDIIIWPWRHYKNVGGIFVDAGVHSVDMMMYYMGAVDEVFAVSKIWEPKRYKGEKIGVANFYEHWAKEVPDEIEATAEDMVISTLKFKSGAIGQWTSFWAAHGEPTQYGMIYGSKGSMAPAKQRRGSPLSMTIDGVGTVSGDNVLDLVPDFHLDELTARFFGADRLGSYTAPFEDADRFLVALEYYELGQCIADGTRPEVDAYIGRKDLAVCNAALESSVLGRPVTIEEIENEKTAQYEASINAHWNI</sequence>
<evidence type="ECO:0000259" key="3">
    <source>
        <dbReference type="Pfam" id="PF22725"/>
    </source>
</evidence>
<reference evidence="4" key="1">
    <citation type="submission" date="2018-05" db="EMBL/GenBank/DDBJ databases">
        <authorList>
            <person name="Lanie J.A."/>
            <person name="Ng W.-L."/>
            <person name="Kazmierczak K.M."/>
            <person name="Andrzejewski T.M."/>
            <person name="Davidsen T.M."/>
            <person name="Wayne K.J."/>
            <person name="Tettelin H."/>
            <person name="Glass J.I."/>
            <person name="Rusch D."/>
            <person name="Podicherti R."/>
            <person name="Tsui H.-C.T."/>
            <person name="Winkler M.E."/>
        </authorList>
    </citation>
    <scope>NUCLEOTIDE SEQUENCE</scope>
</reference>
<name>A0A382JWI2_9ZZZZ</name>
<gene>
    <name evidence="4" type="ORF">METZ01_LOCUS267765</name>
</gene>
<dbReference type="GO" id="GO:0016491">
    <property type="term" value="F:oxidoreductase activity"/>
    <property type="evidence" value="ECO:0007669"/>
    <property type="project" value="UniProtKB-KW"/>
</dbReference>
<dbReference type="AlphaFoldDB" id="A0A382JWI2"/>
<dbReference type="EMBL" id="UINC01076086">
    <property type="protein sequence ID" value="SVC14911.1"/>
    <property type="molecule type" value="Genomic_DNA"/>
</dbReference>
<feature type="domain" description="GFO/IDH/MocA-like oxidoreductase" evidence="3">
    <location>
        <begin position="98"/>
        <end position="238"/>
    </location>
</feature>
<dbReference type="InterPro" id="IPR050463">
    <property type="entry name" value="Gfo/Idh/MocA_oxidrdct_glycsds"/>
</dbReference>
<dbReference type="InterPro" id="IPR000683">
    <property type="entry name" value="Gfo/Idh/MocA-like_OxRdtase_N"/>
</dbReference>
<dbReference type="PANTHER" id="PTHR43818">
    <property type="entry name" value="BCDNA.GH03377"/>
    <property type="match status" value="1"/>
</dbReference>
<feature type="domain" description="Gfo/Idh/MocA-like oxidoreductase N-terminal" evidence="2">
    <location>
        <begin position="16"/>
        <end position="85"/>
    </location>
</feature>
<protein>
    <recommendedName>
        <fullName evidence="5">Gfo/Idh/MocA-like oxidoreductase N-terminal domain-containing protein</fullName>
    </recommendedName>
</protein>
<dbReference type="PANTHER" id="PTHR43818:SF11">
    <property type="entry name" value="BCDNA.GH03377"/>
    <property type="match status" value="1"/>
</dbReference>
<dbReference type="SUPFAM" id="SSF55347">
    <property type="entry name" value="Glyceraldehyde-3-phosphate dehydrogenase-like, C-terminal domain"/>
    <property type="match status" value="1"/>
</dbReference>
<dbReference type="InterPro" id="IPR036291">
    <property type="entry name" value="NAD(P)-bd_dom_sf"/>
</dbReference>
<dbReference type="GO" id="GO:0000166">
    <property type="term" value="F:nucleotide binding"/>
    <property type="evidence" value="ECO:0007669"/>
    <property type="project" value="InterPro"/>
</dbReference>
<organism evidence="4">
    <name type="scientific">marine metagenome</name>
    <dbReference type="NCBI Taxonomy" id="408172"/>
    <lineage>
        <taxon>unclassified sequences</taxon>
        <taxon>metagenomes</taxon>
        <taxon>ecological metagenomes</taxon>
    </lineage>
</organism>
<accession>A0A382JWI2</accession>
<dbReference type="Gene3D" id="3.30.360.10">
    <property type="entry name" value="Dihydrodipicolinate Reductase, domain 2"/>
    <property type="match status" value="1"/>
</dbReference>